<dbReference type="OrthoDB" id="337830at2"/>
<organism evidence="1 2">
    <name type="scientific">Sulfitobacter noctilucicola</name>
    <dbReference type="NCBI Taxonomy" id="1342301"/>
    <lineage>
        <taxon>Bacteria</taxon>
        <taxon>Pseudomonadati</taxon>
        <taxon>Pseudomonadota</taxon>
        <taxon>Alphaproteobacteria</taxon>
        <taxon>Rhodobacterales</taxon>
        <taxon>Roseobacteraceae</taxon>
        <taxon>Sulfitobacter</taxon>
    </lineage>
</organism>
<name>A0A7W6Q579_9RHOB</name>
<proteinExistence type="predicted"/>
<comment type="caution">
    <text evidence="1">The sequence shown here is derived from an EMBL/GenBank/DDBJ whole genome shotgun (WGS) entry which is preliminary data.</text>
</comment>
<reference evidence="1 2" key="1">
    <citation type="submission" date="2020-08" db="EMBL/GenBank/DDBJ databases">
        <title>Genomic Encyclopedia of Type Strains, Phase IV (KMG-IV): sequencing the most valuable type-strain genomes for metagenomic binning, comparative biology and taxonomic classification.</title>
        <authorList>
            <person name="Goeker M."/>
        </authorList>
    </citation>
    <scope>NUCLEOTIDE SEQUENCE [LARGE SCALE GENOMIC DNA]</scope>
    <source>
        <strain evidence="1 2">DSM 101015</strain>
    </source>
</reference>
<evidence type="ECO:0000313" key="1">
    <source>
        <dbReference type="EMBL" id="MBB4174969.1"/>
    </source>
</evidence>
<accession>A0A7W6Q579</accession>
<dbReference type="RefSeq" id="WP_025055931.1">
    <property type="nucleotide sequence ID" value="NZ_JACIFU010000003.1"/>
</dbReference>
<dbReference type="EMBL" id="JACIFU010000003">
    <property type="protein sequence ID" value="MBB4174969.1"/>
    <property type="molecule type" value="Genomic_DNA"/>
</dbReference>
<gene>
    <name evidence="1" type="ORF">GGR93_002757</name>
</gene>
<keyword evidence="2" id="KW-1185">Reference proteome</keyword>
<protein>
    <submittedName>
        <fullName evidence="1">Putative NAD/FAD-binding protein</fullName>
    </submittedName>
</protein>
<sequence length="222" mass="24854">MAAGPEPGYAVWSYNAEKKIEILNCRYICLATPADDALRLMVGTAELEAESPTPSLPREASNIMSQIKYETAVSVAHTDSRLLPVNRNMWCTYNIVVHDPCSVALKPYVINYVANRHQNDGANEEFNKFGSPEFFLSVNPHMPVIDKHILKDENGEPAVANLKHFVFDFDCMQAQADIAGPQQHLLCQWMDRRFRFAYRILAAGRGCGENDDEGSYVGRRGG</sequence>
<evidence type="ECO:0000313" key="2">
    <source>
        <dbReference type="Proteomes" id="UP000565745"/>
    </source>
</evidence>
<dbReference type="Proteomes" id="UP000565745">
    <property type="component" value="Unassembled WGS sequence"/>
</dbReference>
<dbReference type="AlphaFoldDB" id="A0A7W6Q579"/>